<dbReference type="RefSeq" id="WP_380694178.1">
    <property type="nucleotide sequence ID" value="NZ_JBHRYR010000002.1"/>
</dbReference>
<evidence type="ECO:0000259" key="1">
    <source>
        <dbReference type="SMART" id="SM00829"/>
    </source>
</evidence>
<dbReference type="InterPro" id="IPR051397">
    <property type="entry name" value="Zn-ADH-like_protein"/>
</dbReference>
<comment type="caution">
    <text evidence="2">The sequence shown here is derived from an EMBL/GenBank/DDBJ whole genome shotgun (WGS) entry which is preliminary data.</text>
</comment>
<dbReference type="Proteomes" id="UP001595617">
    <property type="component" value="Unassembled WGS sequence"/>
</dbReference>
<dbReference type="Pfam" id="PF13602">
    <property type="entry name" value="ADH_zinc_N_2"/>
    <property type="match status" value="1"/>
</dbReference>
<protein>
    <submittedName>
        <fullName evidence="2">Medium chain dehydrogenase/reductase family protein</fullName>
    </submittedName>
</protein>
<dbReference type="Gene3D" id="3.40.50.720">
    <property type="entry name" value="NAD(P)-binding Rossmann-like Domain"/>
    <property type="match status" value="1"/>
</dbReference>
<dbReference type="InterPro" id="IPR013154">
    <property type="entry name" value="ADH-like_N"/>
</dbReference>
<proteinExistence type="predicted"/>
<dbReference type="InterPro" id="IPR020843">
    <property type="entry name" value="ER"/>
</dbReference>
<name>A0ABV7ZXV8_9GAMM</name>
<reference evidence="3" key="1">
    <citation type="journal article" date="2019" name="Int. J. Syst. Evol. Microbiol.">
        <title>The Global Catalogue of Microorganisms (GCM) 10K type strain sequencing project: providing services to taxonomists for standard genome sequencing and annotation.</title>
        <authorList>
            <consortium name="The Broad Institute Genomics Platform"/>
            <consortium name="The Broad Institute Genome Sequencing Center for Infectious Disease"/>
            <person name="Wu L."/>
            <person name="Ma J."/>
        </authorList>
    </citation>
    <scope>NUCLEOTIDE SEQUENCE [LARGE SCALE GENOMIC DNA]</scope>
    <source>
        <strain evidence="3">IBRC 10765</strain>
    </source>
</reference>
<dbReference type="EMBL" id="JBHRYR010000002">
    <property type="protein sequence ID" value="MFC3852242.1"/>
    <property type="molecule type" value="Genomic_DNA"/>
</dbReference>
<keyword evidence="3" id="KW-1185">Reference proteome</keyword>
<accession>A0ABV7ZXV8</accession>
<dbReference type="Pfam" id="PF08240">
    <property type="entry name" value="ADH_N"/>
    <property type="match status" value="1"/>
</dbReference>
<feature type="domain" description="Enoyl reductase (ER)" evidence="1">
    <location>
        <begin position="13"/>
        <end position="333"/>
    </location>
</feature>
<dbReference type="CDD" id="cd08273">
    <property type="entry name" value="MDR8"/>
    <property type="match status" value="1"/>
</dbReference>
<dbReference type="InterPro" id="IPR011032">
    <property type="entry name" value="GroES-like_sf"/>
</dbReference>
<evidence type="ECO:0000313" key="2">
    <source>
        <dbReference type="EMBL" id="MFC3852242.1"/>
    </source>
</evidence>
<dbReference type="InterPro" id="IPR002364">
    <property type="entry name" value="Quin_OxRdtase/zeta-crystal_CS"/>
</dbReference>
<evidence type="ECO:0000313" key="3">
    <source>
        <dbReference type="Proteomes" id="UP001595617"/>
    </source>
</evidence>
<dbReference type="Gene3D" id="3.90.180.10">
    <property type="entry name" value="Medium-chain alcohol dehydrogenases, catalytic domain"/>
    <property type="match status" value="1"/>
</dbReference>
<dbReference type="PANTHER" id="PTHR43677:SF4">
    <property type="entry name" value="QUINONE OXIDOREDUCTASE-LIKE PROTEIN 2"/>
    <property type="match status" value="1"/>
</dbReference>
<organism evidence="2 3">
    <name type="scientific">Saccharospirillum mangrovi</name>
    <dbReference type="NCBI Taxonomy" id="2161747"/>
    <lineage>
        <taxon>Bacteria</taxon>
        <taxon>Pseudomonadati</taxon>
        <taxon>Pseudomonadota</taxon>
        <taxon>Gammaproteobacteria</taxon>
        <taxon>Oceanospirillales</taxon>
        <taxon>Saccharospirillaceae</taxon>
        <taxon>Saccharospirillum</taxon>
    </lineage>
</organism>
<dbReference type="InterPro" id="IPR036291">
    <property type="entry name" value="NAD(P)-bd_dom_sf"/>
</dbReference>
<sequence length="335" mass="36122">MKGNMKIVIARHGAPEVLETTTGFAPLPKSGEVRVKVIAAGVGYSDVMAQRGGYPLAPKPPFTPGYDFSGIVDKVGEDVQGLNHGDHVVALNPFFGCYSEYLCIPAEFLVPYPKHLDPAKVCSLVLNYLTAYCILHKKANIKPDQTILVHSAAGGVGSALIQLARLTGVKIYGTASLAKHEIVKDLGAIPIDYKSKDFTDVIKSDYPQGIDAAFDSIGGINLRRTYKVVKPGGTVVSYGFAGNDFGGLSNMILGVVQIALLNMIPDQKIVKMCALPAESKKNINWYREALSLLVKLLEEEQINPIVGEQIPLKEAYKAHELLESGTVSGKIVLRC</sequence>
<gene>
    <name evidence="2" type="ORF">ACFOOG_05275</name>
</gene>
<dbReference type="PANTHER" id="PTHR43677">
    <property type="entry name" value="SHORT-CHAIN DEHYDROGENASE/REDUCTASE"/>
    <property type="match status" value="1"/>
</dbReference>
<dbReference type="SMART" id="SM00829">
    <property type="entry name" value="PKS_ER"/>
    <property type="match status" value="1"/>
</dbReference>
<dbReference type="PROSITE" id="PS01162">
    <property type="entry name" value="QOR_ZETA_CRYSTAL"/>
    <property type="match status" value="1"/>
</dbReference>
<dbReference type="SUPFAM" id="SSF51735">
    <property type="entry name" value="NAD(P)-binding Rossmann-fold domains"/>
    <property type="match status" value="1"/>
</dbReference>
<dbReference type="SUPFAM" id="SSF50129">
    <property type="entry name" value="GroES-like"/>
    <property type="match status" value="1"/>
</dbReference>